<evidence type="ECO:0000256" key="2">
    <source>
        <dbReference type="SAM" id="Phobius"/>
    </source>
</evidence>
<feature type="compositionally biased region" description="Polar residues" evidence="1">
    <location>
        <begin position="309"/>
        <end position="326"/>
    </location>
</feature>
<dbReference type="Proteomes" id="UP000635477">
    <property type="component" value="Unassembled WGS sequence"/>
</dbReference>
<evidence type="ECO:0000313" key="3">
    <source>
        <dbReference type="EMBL" id="KAF4980034.1"/>
    </source>
</evidence>
<gene>
    <name evidence="3" type="ORF">FZEAL_3896</name>
</gene>
<organism evidence="3 4">
    <name type="scientific">Fusarium zealandicum</name>
    <dbReference type="NCBI Taxonomy" id="1053134"/>
    <lineage>
        <taxon>Eukaryota</taxon>
        <taxon>Fungi</taxon>
        <taxon>Dikarya</taxon>
        <taxon>Ascomycota</taxon>
        <taxon>Pezizomycotina</taxon>
        <taxon>Sordariomycetes</taxon>
        <taxon>Hypocreomycetidae</taxon>
        <taxon>Hypocreales</taxon>
        <taxon>Nectriaceae</taxon>
        <taxon>Fusarium</taxon>
        <taxon>Fusarium staphyleae species complex</taxon>
    </lineage>
</organism>
<feature type="transmembrane region" description="Helical" evidence="2">
    <location>
        <begin position="1036"/>
        <end position="1057"/>
    </location>
</feature>
<evidence type="ECO:0000313" key="4">
    <source>
        <dbReference type="Proteomes" id="UP000635477"/>
    </source>
</evidence>
<keyword evidence="2" id="KW-0812">Transmembrane</keyword>
<keyword evidence="4" id="KW-1185">Reference proteome</keyword>
<sequence>MLLTASRTSPSARLLQTRAAGSSALTSSVSLQSRCGSQTREFCFGAWSSTSSESRQSRQRHRTLRYRYTESLNRNISWENNPKAAIKKAMAGFGRPVDPSKHANVKEAKPWLEDLVGIRPGKNIEDVERSAIDHLIRGDEKANIRKTTFNNMHHFVGRPDAKIATPKNVLKTATKTEDDTFIDPITNRRTSIMSSMARAAARDEAMAAYQPTDFVDVTAEADSAPEYQDLDQYVHDTDRKTNGKPVSAPKYNDLNKYEPVIDERPATEDSPKYEDLDNYGPVKWNEPDGRQKPTLEEDSKDYKDLHKYSATQLDDPFTTQRQLTPEEQSKLYDDLDQYRPVHWNEPDGLRKQSTEELSKNYDDLHKYGAVQWNEPNGLREPTPEELSKSYKDLNAYEPVAWSEPDGLRRLTPEEESKKYDDLELYEAPFEVSKSILEAHEKSQMDATPRGKPLAAKVDAPVEDFARKYNDLGKYGPVRWNEPDGLRQLTPEELSKNYDDLHLYGAVRWNEPDGLRRLTPEEQSKNYHDTRLYAPRDLSPRVARVHPEESSKMYKDLTSYHHFDNADVASPRVQPEEASKQYKDLNEYPAAGYEEPNFQQVHPEELTQNYADLGSYELSGFVSQAQAYPAHPEEASKVYQDLQRYTAVRHNEPNGKVSLPPDEVARGLREFDSKAGPQASPDGPSHAYKRKRNRFIPDFTETSVDIVDSRNAEETQAATVRKAHESSQKQDLAEAKNQQSTTAEATAEVMKETEATKSSHRLTGTYARDFPEEFATSGSSVNSPSRSTLFPKDKAEAFDPLAEASVVDEDGAEVGSMDESFPVENSRLQPVLDRCQGSVSKDTHSTEPQGLQTSFLEECGRSTMLINEKHYKSREPESVSYKILAYDPSSQTMNVAEASALSGDDAPMTLSDALLQLSSPAKFLPHFKPLQAQGYEVVSGSGDVLIFRKVRAGTASDAGLEGMAATYPTRVNPIDMMGRSAIGSFASPTGFVNYETLSESRDRPAPPYGSIANSRNSVSKKGLLTKQRKKRRLGRKLALGTVGIAGSAYVVAVTAEYLSTKGLDPERPRQRRL</sequence>
<comment type="caution">
    <text evidence="3">The sequence shown here is derived from an EMBL/GenBank/DDBJ whole genome shotgun (WGS) entry which is preliminary data.</text>
</comment>
<dbReference type="AlphaFoldDB" id="A0A8H4XM03"/>
<feature type="region of interest" description="Disordered" evidence="1">
    <location>
        <begin position="714"/>
        <end position="758"/>
    </location>
</feature>
<proteinExistence type="predicted"/>
<feature type="region of interest" description="Disordered" evidence="1">
    <location>
        <begin position="671"/>
        <end position="693"/>
    </location>
</feature>
<feature type="compositionally biased region" description="Basic and acidic residues" evidence="1">
    <location>
        <begin position="721"/>
        <end position="733"/>
    </location>
</feature>
<feature type="compositionally biased region" description="Basic and acidic residues" evidence="1">
    <location>
        <begin position="232"/>
        <end position="241"/>
    </location>
</feature>
<evidence type="ECO:0000256" key="1">
    <source>
        <dbReference type="SAM" id="MobiDB-lite"/>
    </source>
</evidence>
<feature type="region of interest" description="Disordered" evidence="1">
    <location>
        <begin position="309"/>
        <end position="328"/>
    </location>
</feature>
<accession>A0A8H4XM03</accession>
<reference evidence="3" key="2">
    <citation type="submission" date="2020-05" db="EMBL/GenBank/DDBJ databases">
        <authorList>
            <person name="Kim H.-S."/>
            <person name="Proctor R.H."/>
            <person name="Brown D.W."/>
        </authorList>
    </citation>
    <scope>NUCLEOTIDE SEQUENCE</scope>
    <source>
        <strain evidence="3">NRRL 22465</strain>
    </source>
</reference>
<keyword evidence="2" id="KW-1133">Transmembrane helix</keyword>
<name>A0A8H4XM03_9HYPO</name>
<dbReference type="OrthoDB" id="3946750at2759"/>
<feature type="region of interest" description="Disordered" evidence="1">
    <location>
        <begin position="998"/>
        <end position="1028"/>
    </location>
</feature>
<reference evidence="3" key="1">
    <citation type="journal article" date="2020" name="BMC Genomics">
        <title>Correction to: Identification and distribution of gene clusters required for synthesis of sphingolipid metabolism inhibitors in diverse species of the filamentous fungus Fusarium.</title>
        <authorList>
            <person name="Kim H.S."/>
            <person name="Lohmar J.M."/>
            <person name="Busman M."/>
            <person name="Brown D.W."/>
            <person name="Naumann T.A."/>
            <person name="Divon H.H."/>
            <person name="Lysoe E."/>
            <person name="Uhlig S."/>
            <person name="Proctor R.H."/>
        </authorList>
    </citation>
    <scope>NUCLEOTIDE SEQUENCE</scope>
    <source>
        <strain evidence="3">NRRL 22465</strain>
    </source>
</reference>
<feature type="compositionally biased region" description="Basic and acidic residues" evidence="1">
    <location>
        <begin position="285"/>
        <end position="301"/>
    </location>
</feature>
<dbReference type="EMBL" id="JABEYC010000260">
    <property type="protein sequence ID" value="KAF4980034.1"/>
    <property type="molecule type" value="Genomic_DNA"/>
</dbReference>
<protein>
    <submittedName>
        <fullName evidence="3">Uncharacterized protein</fullName>
    </submittedName>
</protein>
<feature type="region of interest" description="Disordered" evidence="1">
    <location>
        <begin position="226"/>
        <end position="301"/>
    </location>
</feature>
<feature type="compositionally biased region" description="Basic and acidic residues" evidence="1">
    <location>
        <begin position="253"/>
        <end position="275"/>
    </location>
</feature>
<keyword evidence="2" id="KW-0472">Membrane</keyword>